<dbReference type="Proteomes" id="UP000644020">
    <property type="component" value="Unassembled WGS sequence"/>
</dbReference>
<dbReference type="AlphaFoldDB" id="A0A918SSX2"/>
<sequence>MSIFTARAVEPAVLTELRTTDDAGRRPVPYPTGDGGEPLRCCLRPARPGERLVLVSYAPLRRWAAATGARPGAYDEVGPVFVHAGPEDCDGPGADPGAGRAPGAYPFERERMLRTVRRYGADGRILGGRLVQLPGLHGAFTDAFADPAVALVHVRAVEYGCFLFEVRRP</sequence>
<organism evidence="1 2">
    <name type="scientific">Streptomyces termitum</name>
    <dbReference type="NCBI Taxonomy" id="67368"/>
    <lineage>
        <taxon>Bacteria</taxon>
        <taxon>Bacillati</taxon>
        <taxon>Actinomycetota</taxon>
        <taxon>Actinomycetes</taxon>
        <taxon>Kitasatosporales</taxon>
        <taxon>Streptomycetaceae</taxon>
        <taxon>Streptomyces</taxon>
    </lineage>
</organism>
<reference evidence="1" key="1">
    <citation type="journal article" date="2014" name="Int. J. Syst. Evol. Microbiol.">
        <title>Complete genome sequence of Corynebacterium casei LMG S-19264T (=DSM 44701T), isolated from a smear-ripened cheese.</title>
        <authorList>
            <consortium name="US DOE Joint Genome Institute (JGI-PGF)"/>
            <person name="Walter F."/>
            <person name="Albersmeier A."/>
            <person name="Kalinowski J."/>
            <person name="Ruckert C."/>
        </authorList>
    </citation>
    <scope>NUCLEOTIDE SEQUENCE</scope>
    <source>
        <strain evidence="1">JCM 4518</strain>
    </source>
</reference>
<evidence type="ECO:0000313" key="2">
    <source>
        <dbReference type="Proteomes" id="UP000644020"/>
    </source>
</evidence>
<accession>A0A918SSX2</accession>
<keyword evidence="2" id="KW-1185">Reference proteome</keyword>
<dbReference type="EMBL" id="BMUL01000001">
    <property type="protein sequence ID" value="GHA65438.1"/>
    <property type="molecule type" value="Genomic_DNA"/>
</dbReference>
<dbReference type="RefSeq" id="WP_189974699.1">
    <property type="nucleotide sequence ID" value="NZ_BMUL01000001.1"/>
</dbReference>
<gene>
    <name evidence="1" type="ORF">GCM10010305_03950</name>
</gene>
<dbReference type="PIRSF" id="PIRSF034110">
    <property type="entry name" value="DUF1203"/>
    <property type="match status" value="1"/>
</dbReference>
<reference evidence="1" key="2">
    <citation type="submission" date="2020-09" db="EMBL/GenBank/DDBJ databases">
        <authorList>
            <person name="Sun Q."/>
            <person name="Ohkuma M."/>
        </authorList>
    </citation>
    <scope>NUCLEOTIDE SEQUENCE</scope>
    <source>
        <strain evidence="1">JCM 4518</strain>
    </source>
</reference>
<protein>
    <recommendedName>
        <fullName evidence="3">DUF1203 domain-containing protein</fullName>
    </recommendedName>
</protein>
<dbReference type="Pfam" id="PF06718">
    <property type="entry name" value="DUF1203"/>
    <property type="match status" value="1"/>
</dbReference>
<proteinExistence type="predicted"/>
<name>A0A918SSX2_9ACTN</name>
<dbReference type="InterPro" id="IPR009593">
    <property type="entry name" value="DUF1203"/>
</dbReference>
<comment type="caution">
    <text evidence="1">The sequence shown here is derived from an EMBL/GenBank/DDBJ whole genome shotgun (WGS) entry which is preliminary data.</text>
</comment>
<evidence type="ECO:0008006" key="3">
    <source>
        <dbReference type="Google" id="ProtNLM"/>
    </source>
</evidence>
<evidence type="ECO:0000313" key="1">
    <source>
        <dbReference type="EMBL" id="GHA65438.1"/>
    </source>
</evidence>